<evidence type="ECO:0000313" key="9">
    <source>
        <dbReference type="EMBL" id="KAD6119310.1"/>
    </source>
</evidence>
<keyword evidence="3 7" id="KW-0479">Metal-binding</keyword>
<name>A0A5N6PB04_9ASTR</name>
<dbReference type="Gene3D" id="1.10.630.10">
    <property type="entry name" value="Cytochrome P450"/>
    <property type="match status" value="1"/>
</dbReference>
<dbReference type="PANTHER" id="PTHR47950:SF4">
    <property type="entry name" value="GERANIOL 8-HYDROXYLASE-LIKE"/>
    <property type="match status" value="1"/>
</dbReference>
<accession>A0A5N6PB04</accession>
<protein>
    <recommendedName>
        <fullName evidence="11">Geraniol 8-hydroxylase</fullName>
    </recommendedName>
</protein>
<dbReference type="Pfam" id="PF00067">
    <property type="entry name" value="p450"/>
    <property type="match status" value="1"/>
</dbReference>
<dbReference type="InterPro" id="IPR036396">
    <property type="entry name" value="Cyt_P450_sf"/>
</dbReference>
<dbReference type="CDD" id="cd11073">
    <property type="entry name" value="CYP76-like"/>
    <property type="match status" value="1"/>
</dbReference>
<comment type="similarity">
    <text evidence="1 8">Belongs to the cytochrome P450 family.</text>
</comment>
<evidence type="ECO:0008006" key="11">
    <source>
        <dbReference type="Google" id="ProtNLM"/>
    </source>
</evidence>
<dbReference type="PRINTS" id="PR00385">
    <property type="entry name" value="P450"/>
</dbReference>
<evidence type="ECO:0000313" key="10">
    <source>
        <dbReference type="Proteomes" id="UP000326396"/>
    </source>
</evidence>
<comment type="cofactor">
    <cofactor evidence="7">
        <name>heme</name>
        <dbReference type="ChEBI" id="CHEBI:30413"/>
    </cofactor>
</comment>
<dbReference type="PANTHER" id="PTHR47950">
    <property type="entry name" value="CYTOCHROME P450, FAMILY 76, SUBFAMILY C, POLYPEPTIDE 5-RELATED"/>
    <property type="match status" value="1"/>
</dbReference>
<dbReference type="GO" id="GO:0020037">
    <property type="term" value="F:heme binding"/>
    <property type="evidence" value="ECO:0007669"/>
    <property type="project" value="InterPro"/>
</dbReference>
<keyword evidence="4 8" id="KW-0560">Oxidoreductase</keyword>
<dbReference type="GO" id="GO:0004497">
    <property type="term" value="F:monooxygenase activity"/>
    <property type="evidence" value="ECO:0007669"/>
    <property type="project" value="UniProtKB-KW"/>
</dbReference>
<evidence type="ECO:0000256" key="7">
    <source>
        <dbReference type="PIRSR" id="PIRSR602401-1"/>
    </source>
</evidence>
<evidence type="ECO:0000256" key="4">
    <source>
        <dbReference type="ARBA" id="ARBA00023002"/>
    </source>
</evidence>
<dbReference type="PROSITE" id="PS00086">
    <property type="entry name" value="CYTOCHROME_P450"/>
    <property type="match status" value="1"/>
</dbReference>
<dbReference type="FunFam" id="1.10.630.10:FF:000007">
    <property type="entry name" value="Cytochrome P450 76C4"/>
    <property type="match status" value="1"/>
</dbReference>
<keyword evidence="5 7" id="KW-0408">Iron</keyword>
<evidence type="ECO:0000256" key="5">
    <source>
        <dbReference type="ARBA" id="ARBA00023004"/>
    </source>
</evidence>
<proteinExistence type="inferred from homology"/>
<reference evidence="9 10" key="1">
    <citation type="submission" date="2019-05" db="EMBL/GenBank/DDBJ databases">
        <title>Mikania micrantha, genome provides insights into the molecular mechanism of rapid growth.</title>
        <authorList>
            <person name="Liu B."/>
        </authorList>
    </citation>
    <scope>NUCLEOTIDE SEQUENCE [LARGE SCALE GENOMIC DNA]</scope>
    <source>
        <strain evidence="9">NLD-2019</strain>
        <tissue evidence="9">Leaf</tissue>
    </source>
</reference>
<dbReference type="InterPro" id="IPR001128">
    <property type="entry name" value="Cyt_P450"/>
</dbReference>
<dbReference type="InterPro" id="IPR017972">
    <property type="entry name" value="Cyt_P450_CS"/>
</dbReference>
<keyword evidence="6 8" id="KW-0503">Monooxygenase</keyword>
<dbReference type="EMBL" id="SZYD01000005">
    <property type="protein sequence ID" value="KAD6119310.1"/>
    <property type="molecule type" value="Genomic_DNA"/>
</dbReference>
<sequence>MIGSQPHRSLANLAQTHGPIMLLKLGQNTTLVISSASAAKQVLQKHDLSFATHFMPAALDIRSYSTYSLGLLPVDNQWRFVRKIINSNLFSVKSLEASKHLRDQKVEELISYCHNAGLSNEHVDIGSAAFRTLLNLICNNIFSKDFTDPYNDSGKEFREVIGNIMVDAAKPNLVDFFPMLKKIDPQGLKRRMSSHFDKVLAILEDLIEERLAMGTSEHHDLLDVFLKINQDNPQEFSRSCFKILILDMFIAGTDTTSTTVEWAMAEVLRNPHIMAKSKEELEHVIGKGKIIREDDIIKLPYLSCIVKETFRLHPPAPFLLPRNVENQVEVNGYVIPKGIKMIVNAWAIGQDTTIWDDSKEFKPQRFLGREIDVRGQNFELIPFGAGRRICPGLPLALRTIPVMLGSLLNNFDWNLDVNMDMTERFGITLQKANPLSVVPILLN</sequence>
<feature type="binding site" description="axial binding residue" evidence="7">
    <location>
        <position position="390"/>
    </location>
    <ligand>
        <name>heme</name>
        <dbReference type="ChEBI" id="CHEBI:30413"/>
    </ligand>
    <ligandPart>
        <name>Fe</name>
        <dbReference type="ChEBI" id="CHEBI:18248"/>
    </ligandPart>
</feature>
<keyword evidence="10" id="KW-1185">Reference proteome</keyword>
<dbReference type="AlphaFoldDB" id="A0A5N6PB04"/>
<keyword evidence="2 7" id="KW-0349">Heme</keyword>
<dbReference type="Proteomes" id="UP000326396">
    <property type="component" value="Linkage Group LG13"/>
</dbReference>
<dbReference type="OrthoDB" id="2789670at2759"/>
<dbReference type="SUPFAM" id="SSF48264">
    <property type="entry name" value="Cytochrome P450"/>
    <property type="match status" value="1"/>
</dbReference>
<evidence type="ECO:0000256" key="2">
    <source>
        <dbReference type="ARBA" id="ARBA00022617"/>
    </source>
</evidence>
<evidence type="ECO:0000256" key="1">
    <source>
        <dbReference type="ARBA" id="ARBA00010617"/>
    </source>
</evidence>
<dbReference type="GO" id="GO:0005506">
    <property type="term" value="F:iron ion binding"/>
    <property type="evidence" value="ECO:0007669"/>
    <property type="project" value="InterPro"/>
</dbReference>
<comment type="caution">
    <text evidence="9">The sequence shown here is derived from an EMBL/GenBank/DDBJ whole genome shotgun (WGS) entry which is preliminary data.</text>
</comment>
<dbReference type="InterPro" id="IPR002401">
    <property type="entry name" value="Cyt_P450_E_grp-I"/>
</dbReference>
<dbReference type="PRINTS" id="PR00463">
    <property type="entry name" value="EP450I"/>
</dbReference>
<evidence type="ECO:0000256" key="6">
    <source>
        <dbReference type="ARBA" id="ARBA00023033"/>
    </source>
</evidence>
<gene>
    <name evidence="9" type="ORF">E3N88_10581</name>
</gene>
<evidence type="ECO:0000256" key="8">
    <source>
        <dbReference type="RuleBase" id="RU000461"/>
    </source>
</evidence>
<dbReference type="GO" id="GO:0016705">
    <property type="term" value="F:oxidoreductase activity, acting on paired donors, with incorporation or reduction of molecular oxygen"/>
    <property type="evidence" value="ECO:0007669"/>
    <property type="project" value="InterPro"/>
</dbReference>
<organism evidence="9 10">
    <name type="scientific">Mikania micrantha</name>
    <name type="common">bitter vine</name>
    <dbReference type="NCBI Taxonomy" id="192012"/>
    <lineage>
        <taxon>Eukaryota</taxon>
        <taxon>Viridiplantae</taxon>
        <taxon>Streptophyta</taxon>
        <taxon>Embryophyta</taxon>
        <taxon>Tracheophyta</taxon>
        <taxon>Spermatophyta</taxon>
        <taxon>Magnoliopsida</taxon>
        <taxon>eudicotyledons</taxon>
        <taxon>Gunneridae</taxon>
        <taxon>Pentapetalae</taxon>
        <taxon>asterids</taxon>
        <taxon>campanulids</taxon>
        <taxon>Asterales</taxon>
        <taxon>Asteraceae</taxon>
        <taxon>Asteroideae</taxon>
        <taxon>Heliantheae alliance</taxon>
        <taxon>Eupatorieae</taxon>
        <taxon>Mikania</taxon>
    </lineage>
</organism>
<evidence type="ECO:0000256" key="3">
    <source>
        <dbReference type="ARBA" id="ARBA00022723"/>
    </source>
</evidence>